<dbReference type="EMBL" id="RCNU01000002">
    <property type="protein sequence ID" value="RWQ98258.1"/>
    <property type="molecule type" value="Genomic_DNA"/>
</dbReference>
<sequence length="128" mass="13870">MADASSTSNITPSAPSPTRRHWNGAPGDRHEHHNVWLRGGIKGPATTAPWKLDAPIEGTEQRRTSDASTSSNSSNRRKSSTPGLFANLTTQKRDSPDAASAARRESFNEQIAKGGAFSKWWHGYTRGA</sequence>
<evidence type="ECO:0000256" key="1">
    <source>
        <dbReference type="SAM" id="MobiDB-lite"/>
    </source>
</evidence>
<dbReference type="GeneID" id="39599251"/>
<evidence type="ECO:0008006" key="4">
    <source>
        <dbReference type="Google" id="ProtNLM"/>
    </source>
</evidence>
<organism evidence="2 3">
    <name type="scientific">Byssochlamys spectabilis</name>
    <name type="common">Paecilomyces variotii</name>
    <dbReference type="NCBI Taxonomy" id="264951"/>
    <lineage>
        <taxon>Eukaryota</taxon>
        <taxon>Fungi</taxon>
        <taxon>Dikarya</taxon>
        <taxon>Ascomycota</taxon>
        <taxon>Pezizomycotina</taxon>
        <taxon>Eurotiomycetes</taxon>
        <taxon>Eurotiomycetidae</taxon>
        <taxon>Eurotiales</taxon>
        <taxon>Thermoascaceae</taxon>
        <taxon>Paecilomyces</taxon>
    </lineage>
</organism>
<dbReference type="Proteomes" id="UP000283841">
    <property type="component" value="Unassembled WGS sequence"/>
</dbReference>
<feature type="compositionally biased region" description="Polar residues" evidence="1">
    <location>
        <begin position="1"/>
        <end position="13"/>
    </location>
</feature>
<evidence type="ECO:0000313" key="2">
    <source>
        <dbReference type="EMBL" id="RWQ98258.1"/>
    </source>
</evidence>
<reference evidence="2 3" key="1">
    <citation type="journal article" date="2018" name="Front. Microbiol.">
        <title>Genomic and genetic insights into a cosmopolitan fungus, Paecilomyces variotii (Eurotiales).</title>
        <authorList>
            <person name="Urquhart A.S."/>
            <person name="Mondo S.J."/>
            <person name="Makela M.R."/>
            <person name="Hane J.K."/>
            <person name="Wiebenga A."/>
            <person name="He G."/>
            <person name="Mihaltcheva S."/>
            <person name="Pangilinan J."/>
            <person name="Lipzen A."/>
            <person name="Barry K."/>
            <person name="de Vries R.P."/>
            <person name="Grigoriev I.V."/>
            <person name="Idnurm A."/>
        </authorList>
    </citation>
    <scope>NUCLEOTIDE SEQUENCE [LARGE SCALE GENOMIC DNA]</scope>
    <source>
        <strain evidence="2 3">CBS 101075</strain>
    </source>
</reference>
<comment type="caution">
    <text evidence="2">The sequence shown here is derived from an EMBL/GenBank/DDBJ whole genome shotgun (WGS) entry which is preliminary data.</text>
</comment>
<name>A0A443I2I0_BYSSP</name>
<feature type="region of interest" description="Disordered" evidence="1">
    <location>
        <begin position="1"/>
        <end position="109"/>
    </location>
</feature>
<keyword evidence="3" id="KW-1185">Reference proteome</keyword>
<dbReference type="OrthoDB" id="4158609at2759"/>
<dbReference type="AlphaFoldDB" id="A0A443I2I0"/>
<dbReference type="VEuPathDB" id="FungiDB:C8Q69DRAFT_458241"/>
<protein>
    <recommendedName>
        <fullName evidence="4">Conidiation-specific expression protein</fullName>
    </recommendedName>
</protein>
<gene>
    <name evidence="2" type="ORF">C8Q69DRAFT_458241</name>
</gene>
<dbReference type="RefSeq" id="XP_028487903.1">
    <property type="nucleotide sequence ID" value="XM_028629974.1"/>
</dbReference>
<accession>A0A443I2I0</accession>
<evidence type="ECO:0000313" key="3">
    <source>
        <dbReference type="Proteomes" id="UP000283841"/>
    </source>
</evidence>
<proteinExistence type="predicted"/>
<feature type="compositionally biased region" description="Basic and acidic residues" evidence="1">
    <location>
        <begin position="91"/>
        <end position="107"/>
    </location>
</feature>